<feature type="compositionally biased region" description="Basic and acidic residues" evidence="1">
    <location>
        <begin position="111"/>
        <end position="122"/>
    </location>
</feature>
<dbReference type="Proteomes" id="UP000275846">
    <property type="component" value="Unassembled WGS sequence"/>
</dbReference>
<evidence type="ECO:0000313" key="3">
    <source>
        <dbReference type="Proteomes" id="UP000275846"/>
    </source>
</evidence>
<gene>
    <name evidence="2" type="ORF">SSLN_LOCUS15219</name>
</gene>
<proteinExistence type="predicted"/>
<dbReference type="AlphaFoldDB" id="A0A183TFH1"/>
<keyword evidence="3" id="KW-1185">Reference proteome</keyword>
<dbReference type="EMBL" id="UYSU01039704">
    <property type="protein sequence ID" value="VDM01605.1"/>
    <property type="molecule type" value="Genomic_DNA"/>
</dbReference>
<evidence type="ECO:0000313" key="4">
    <source>
        <dbReference type="WBParaSite" id="SSLN_0001578701-mRNA-1"/>
    </source>
</evidence>
<reference evidence="2 3" key="2">
    <citation type="submission" date="2018-11" db="EMBL/GenBank/DDBJ databases">
        <authorList>
            <consortium name="Pathogen Informatics"/>
        </authorList>
    </citation>
    <scope>NUCLEOTIDE SEQUENCE [LARGE SCALE GENOMIC DNA]</scope>
    <source>
        <strain evidence="2 3">NST_G2</strain>
    </source>
</reference>
<name>A0A183TFH1_SCHSO</name>
<evidence type="ECO:0000313" key="2">
    <source>
        <dbReference type="EMBL" id="VDM01605.1"/>
    </source>
</evidence>
<evidence type="ECO:0000256" key="1">
    <source>
        <dbReference type="SAM" id="MobiDB-lite"/>
    </source>
</evidence>
<accession>A0A183TFH1</accession>
<reference evidence="4" key="1">
    <citation type="submission" date="2016-06" db="UniProtKB">
        <authorList>
            <consortium name="WormBaseParasite"/>
        </authorList>
    </citation>
    <scope>IDENTIFICATION</scope>
</reference>
<dbReference type="WBParaSite" id="SSLN_0001578701-mRNA-1">
    <property type="protein sequence ID" value="SSLN_0001578701-mRNA-1"/>
    <property type="gene ID" value="SSLN_0001578701"/>
</dbReference>
<sequence length="215" mass="24030">MGPLRHINLHAILRQTTTDRNTTGHRQDSLTIAVRQCPAYALKHDGAELVTCASATALSPTPPPELGVRQNQVYRRQQRDQVAGAAGAAPKRATTPGSAPTEWKCHRGRIKKDQPRLEDYKPRGSKTRSPLPFPRHTLRAARVSQHTLAAWNVSSFLDNMRSNQLERRTALVARETARYKVDIGALSETQFPEQGQLEELGAGYTFFWSDRPKAE</sequence>
<organism evidence="4">
    <name type="scientific">Schistocephalus solidus</name>
    <name type="common">Tapeworm</name>
    <dbReference type="NCBI Taxonomy" id="70667"/>
    <lineage>
        <taxon>Eukaryota</taxon>
        <taxon>Metazoa</taxon>
        <taxon>Spiralia</taxon>
        <taxon>Lophotrochozoa</taxon>
        <taxon>Platyhelminthes</taxon>
        <taxon>Cestoda</taxon>
        <taxon>Eucestoda</taxon>
        <taxon>Diphyllobothriidea</taxon>
        <taxon>Diphyllobothriidae</taxon>
        <taxon>Schistocephalus</taxon>
    </lineage>
</organism>
<feature type="region of interest" description="Disordered" evidence="1">
    <location>
        <begin position="76"/>
        <end position="133"/>
    </location>
</feature>
<protein>
    <submittedName>
        <fullName evidence="2 4">Uncharacterized protein</fullName>
    </submittedName>
</protein>
<feature type="compositionally biased region" description="Low complexity" evidence="1">
    <location>
        <begin position="76"/>
        <end position="89"/>
    </location>
</feature>